<evidence type="ECO:0000313" key="4">
    <source>
        <dbReference type="Proteomes" id="UP000285084"/>
    </source>
</evidence>
<dbReference type="SUPFAM" id="SSF57850">
    <property type="entry name" value="RING/U-box"/>
    <property type="match status" value="1"/>
</dbReference>
<sequence>MTVYFDTATRCWDCIKPLCREGWKWRPHGYHGLVCDDCAQRHHDRGERMTRQYDWQVCNICFGSSPDQYMTCISDDSSIPEGHTFHVKCLAKSHTTSGMSEEQKKKGPYCPTCRRKCRDLVPVCRMRSVDEVDLEETADCHQNALRRNRGYKKWESLNISGLLNRLLEAPDPEEIFVEMVDVSDMELKMKGAAFELDVKVHWKVKNYFSGGSMEINCHTWESHTCLEHEPRHRHQAQMLLNKRREGWQSFQQI</sequence>
<organism evidence="3 4">
    <name type="scientific">Fusarium oxysporum</name>
    <name type="common">Fusarium vascular wilt</name>
    <dbReference type="NCBI Taxonomy" id="5507"/>
    <lineage>
        <taxon>Eukaryota</taxon>
        <taxon>Fungi</taxon>
        <taxon>Dikarya</taxon>
        <taxon>Ascomycota</taxon>
        <taxon>Pezizomycotina</taxon>
        <taxon>Sordariomycetes</taxon>
        <taxon>Hypocreomycetidae</taxon>
        <taxon>Hypocreales</taxon>
        <taxon>Nectriaceae</taxon>
        <taxon>Fusarium</taxon>
        <taxon>Fusarium oxysporum species complex</taxon>
    </lineage>
</organism>
<dbReference type="Proteomes" id="UP000285084">
    <property type="component" value="Unassembled WGS sequence"/>
</dbReference>
<name>A0A420MFN5_FUSOX</name>
<dbReference type="AlphaFoldDB" id="A0A420MFN5"/>
<dbReference type="GO" id="GO:0008270">
    <property type="term" value="F:zinc ion binding"/>
    <property type="evidence" value="ECO:0007669"/>
    <property type="project" value="UniProtKB-KW"/>
</dbReference>
<keyword evidence="1" id="KW-0863">Zinc-finger</keyword>
<evidence type="ECO:0000256" key="1">
    <source>
        <dbReference type="PROSITE-ProRule" id="PRU00175"/>
    </source>
</evidence>
<dbReference type="InterPro" id="IPR013083">
    <property type="entry name" value="Znf_RING/FYVE/PHD"/>
</dbReference>
<proteinExistence type="predicted"/>
<protein>
    <recommendedName>
        <fullName evidence="2">RING-type domain-containing protein</fullName>
    </recommendedName>
</protein>
<keyword evidence="1" id="KW-0862">Zinc</keyword>
<keyword evidence="1" id="KW-0479">Metal-binding</keyword>
<accession>A0A420MFN5</accession>
<comment type="caution">
    <text evidence="3">The sequence shown here is derived from an EMBL/GenBank/DDBJ whole genome shotgun (WGS) entry which is preliminary data.</text>
</comment>
<dbReference type="InterPro" id="IPR001841">
    <property type="entry name" value="Znf_RING"/>
</dbReference>
<dbReference type="PROSITE" id="PS50089">
    <property type="entry name" value="ZF_RING_2"/>
    <property type="match status" value="1"/>
</dbReference>
<dbReference type="VEuPathDB" id="FungiDB:FOXG_21631"/>
<dbReference type="EMBL" id="MRCX01000262">
    <property type="protein sequence ID" value="RKK66823.1"/>
    <property type="molecule type" value="Genomic_DNA"/>
</dbReference>
<evidence type="ECO:0000313" key="3">
    <source>
        <dbReference type="EMBL" id="RKK66823.1"/>
    </source>
</evidence>
<gene>
    <name evidence="3" type="ORF">BFJ69_g15053</name>
</gene>
<evidence type="ECO:0000259" key="2">
    <source>
        <dbReference type="PROSITE" id="PS50089"/>
    </source>
</evidence>
<feature type="domain" description="RING-type" evidence="2">
    <location>
        <begin position="58"/>
        <end position="114"/>
    </location>
</feature>
<dbReference type="Gene3D" id="3.30.40.10">
    <property type="entry name" value="Zinc/RING finger domain, C3HC4 (zinc finger)"/>
    <property type="match status" value="1"/>
</dbReference>
<reference evidence="3 4" key="1">
    <citation type="journal article" date="2018" name="Sci. Rep.">
        <title>Characterisation of pathogen-specific regions and novel effector candidates in Fusarium oxysporum f. sp. cepae.</title>
        <authorList>
            <person name="Armitage A.D."/>
            <person name="Taylor A."/>
            <person name="Sobczyk M.K."/>
            <person name="Baxter L."/>
            <person name="Greenfield B.P."/>
            <person name="Bates H.J."/>
            <person name="Wilson F."/>
            <person name="Jackson A.C."/>
            <person name="Ott S."/>
            <person name="Harrison R.J."/>
            <person name="Clarkson J.P."/>
        </authorList>
    </citation>
    <scope>NUCLEOTIDE SEQUENCE [LARGE SCALE GENOMIC DNA]</scope>
    <source>
        <strain evidence="3 4">Fo_A13</strain>
    </source>
</reference>